<feature type="signal peptide" evidence="1">
    <location>
        <begin position="1"/>
        <end position="25"/>
    </location>
</feature>
<comment type="caution">
    <text evidence="2">The sequence shown here is derived from an EMBL/GenBank/DDBJ whole genome shotgun (WGS) entry which is preliminary data.</text>
</comment>
<gene>
    <name evidence="2" type="ORF">J2T55_001871</name>
</gene>
<dbReference type="Proteomes" id="UP001204445">
    <property type="component" value="Unassembled WGS sequence"/>
</dbReference>
<keyword evidence="1" id="KW-0732">Signal</keyword>
<dbReference type="RefSeq" id="WP_259055814.1">
    <property type="nucleotide sequence ID" value="NZ_JANUCT010000012.1"/>
</dbReference>
<protein>
    <submittedName>
        <fullName evidence="2">Uncharacterized protein (TIGR02001 family)</fullName>
    </submittedName>
</protein>
<accession>A0AAE3HMG2</accession>
<feature type="chain" id="PRO_5041954717" evidence="1">
    <location>
        <begin position="26"/>
        <end position="264"/>
    </location>
</feature>
<reference evidence="2" key="1">
    <citation type="submission" date="2022-08" db="EMBL/GenBank/DDBJ databases">
        <title>Genomic Encyclopedia of Type Strains, Phase III (KMG-III): the genomes of soil and plant-associated and newly described type strains.</title>
        <authorList>
            <person name="Whitman W."/>
        </authorList>
    </citation>
    <scope>NUCLEOTIDE SEQUENCE</scope>
    <source>
        <strain evidence="2">HMT 1</strain>
    </source>
</reference>
<evidence type="ECO:0000256" key="1">
    <source>
        <dbReference type="SAM" id="SignalP"/>
    </source>
</evidence>
<dbReference type="AlphaFoldDB" id="A0AAE3HMG2"/>
<sequence length="264" mass="29015">MKIKLAITAMAMGMPLIAATQSAHAEDGGPFDASNFSSTLTLTTDYVFRGISFSGEDPAIQGSFDWAYNNFYAGVWGSSINGADYSAELDYYGGYADSLGPINYDLMLIYFHFPGSDDTFNGLETDQFETWLTLSHQFADLPGTPNLYGRYTWSPDYTLEDGNGHYFRTGVEFSLPHGFGIDGYAGYLDVEGDGATGPNGAFASPGFLDDGYSYSHWSVGLTKSLKGFNFDLRYHDTNEDAETAAFYGEDNMEERVVFSVSRSF</sequence>
<dbReference type="NCBIfam" id="TIGR02001">
    <property type="entry name" value="gcw_chp"/>
    <property type="match status" value="1"/>
</dbReference>
<dbReference type="Pfam" id="PF09694">
    <property type="entry name" value="Gcw_chp"/>
    <property type="match status" value="1"/>
</dbReference>
<dbReference type="InterPro" id="IPR010239">
    <property type="entry name" value="CHP02001"/>
</dbReference>
<name>A0AAE3HMG2_9GAMM</name>
<evidence type="ECO:0000313" key="2">
    <source>
        <dbReference type="EMBL" id="MCS3903839.1"/>
    </source>
</evidence>
<proteinExistence type="predicted"/>
<evidence type="ECO:0000313" key="3">
    <source>
        <dbReference type="Proteomes" id="UP001204445"/>
    </source>
</evidence>
<dbReference type="EMBL" id="JANUCT010000012">
    <property type="protein sequence ID" value="MCS3903839.1"/>
    <property type="molecule type" value="Genomic_DNA"/>
</dbReference>
<organism evidence="2 3">
    <name type="scientific">Methylohalomonas lacus</name>
    <dbReference type="NCBI Taxonomy" id="398773"/>
    <lineage>
        <taxon>Bacteria</taxon>
        <taxon>Pseudomonadati</taxon>
        <taxon>Pseudomonadota</taxon>
        <taxon>Gammaproteobacteria</taxon>
        <taxon>Methylohalomonadales</taxon>
        <taxon>Methylohalomonadaceae</taxon>
        <taxon>Methylohalomonas</taxon>
    </lineage>
</organism>
<keyword evidence="3" id="KW-1185">Reference proteome</keyword>